<dbReference type="OrthoDB" id="960942at2"/>
<dbReference type="Proteomes" id="UP000277579">
    <property type="component" value="Unassembled WGS sequence"/>
</dbReference>
<dbReference type="RefSeq" id="WP_121376719.1">
    <property type="nucleotide sequence ID" value="NZ_RBLC01000003.1"/>
</dbReference>
<proteinExistence type="predicted"/>
<dbReference type="EMBL" id="RBLC01000003">
    <property type="protein sequence ID" value="RKS21775.1"/>
    <property type="molecule type" value="Genomic_DNA"/>
</dbReference>
<gene>
    <name evidence="1" type="ORF">CLV94_2410</name>
</gene>
<keyword evidence="2" id="KW-1185">Reference proteome</keyword>
<protein>
    <submittedName>
        <fullName evidence="1">Uncharacterized protein</fullName>
    </submittedName>
</protein>
<sequence>MQTFKGQGGGKSTADTAGDTRNVSKVKVWLTPSQCEFIDFVLFYGASELSKSLRIVHDLALYHSDVPIGVEEKRALFGVRCLGKKLKKPL</sequence>
<evidence type="ECO:0000313" key="1">
    <source>
        <dbReference type="EMBL" id="RKS21775.1"/>
    </source>
</evidence>
<accession>A0A495M908</accession>
<comment type="caution">
    <text evidence="1">The sequence shown here is derived from an EMBL/GenBank/DDBJ whole genome shotgun (WGS) entry which is preliminary data.</text>
</comment>
<dbReference type="AlphaFoldDB" id="A0A495M908"/>
<name>A0A495M908_9FLAO</name>
<organism evidence="1 2">
    <name type="scientific">Flavobacterium endophyticum</name>
    <dbReference type="NCBI Taxonomy" id="1540163"/>
    <lineage>
        <taxon>Bacteria</taxon>
        <taxon>Pseudomonadati</taxon>
        <taxon>Bacteroidota</taxon>
        <taxon>Flavobacteriia</taxon>
        <taxon>Flavobacteriales</taxon>
        <taxon>Flavobacteriaceae</taxon>
        <taxon>Flavobacterium</taxon>
    </lineage>
</organism>
<reference evidence="1 2" key="1">
    <citation type="submission" date="2018-10" db="EMBL/GenBank/DDBJ databases">
        <title>Genomic Encyclopedia of Archaeal and Bacterial Type Strains, Phase II (KMG-II): from individual species to whole genera.</title>
        <authorList>
            <person name="Goeker M."/>
        </authorList>
    </citation>
    <scope>NUCLEOTIDE SEQUENCE [LARGE SCALE GENOMIC DNA]</scope>
    <source>
        <strain evidence="1 2">DSM 29537</strain>
    </source>
</reference>
<evidence type="ECO:0000313" key="2">
    <source>
        <dbReference type="Proteomes" id="UP000277579"/>
    </source>
</evidence>